<evidence type="ECO:0000256" key="1">
    <source>
        <dbReference type="ARBA" id="ARBA00022723"/>
    </source>
</evidence>
<dbReference type="SUPFAM" id="SSF57850">
    <property type="entry name" value="RING/U-box"/>
    <property type="match status" value="1"/>
</dbReference>
<sequence length="38" mass="4272">ESLQDKASCSICLELFQDPVSIHCGHSFCQACITQNWE</sequence>
<evidence type="ECO:0000259" key="5">
    <source>
        <dbReference type="PROSITE" id="PS50089"/>
    </source>
</evidence>
<evidence type="ECO:0000313" key="7">
    <source>
        <dbReference type="Proteomes" id="UP000054081"/>
    </source>
</evidence>
<evidence type="ECO:0000256" key="4">
    <source>
        <dbReference type="PROSITE-ProRule" id="PRU00175"/>
    </source>
</evidence>
<dbReference type="PROSITE" id="PS50089">
    <property type="entry name" value="ZF_RING_2"/>
    <property type="match status" value="1"/>
</dbReference>
<dbReference type="PANTHER" id="PTHR25465:SF14">
    <property type="entry name" value="E3 UBIQUITIN-PROTEIN LIGASE TRIM65"/>
    <property type="match status" value="1"/>
</dbReference>
<feature type="domain" description="RING-type" evidence="5">
    <location>
        <begin position="9"/>
        <end position="35"/>
    </location>
</feature>
<feature type="non-terminal residue" evidence="6">
    <location>
        <position position="1"/>
    </location>
</feature>
<dbReference type="InterPro" id="IPR001841">
    <property type="entry name" value="Znf_RING"/>
</dbReference>
<keyword evidence="1" id="KW-0479">Metal-binding</keyword>
<accession>A0A093PJ28</accession>
<dbReference type="Proteomes" id="UP000054081">
    <property type="component" value="Unassembled WGS sequence"/>
</dbReference>
<dbReference type="EMBL" id="KL225423">
    <property type="protein sequence ID" value="KFW72142.1"/>
    <property type="molecule type" value="Genomic_DNA"/>
</dbReference>
<proteinExistence type="predicted"/>
<dbReference type="STRING" id="9238.A0A093PJ28"/>
<protein>
    <submittedName>
        <fullName evidence="6">Tripartite motif-containing protein 7</fullName>
    </submittedName>
</protein>
<evidence type="ECO:0000256" key="3">
    <source>
        <dbReference type="ARBA" id="ARBA00022833"/>
    </source>
</evidence>
<evidence type="ECO:0000256" key="2">
    <source>
        <dbReference type="ARBA" id="ARBA00022771"/>
    </source>
</evidence>
<dbReference type="Pfam" id="PF15227">
    <property type="entry name" value="zf-C3HC4_4"/>
    <property type="match status" value="1"/>
</dbReference>
<dbReference type="PROSITE" id="PS00518">
    <property type="entry name" value="ZF_RING_1"/>
    <property type="match status" value="1"/>
</dbReference>
<dbReference type="InterPro" id="IPR051051">
    <property type="entry name" value="E3_ubiq-ligase_TRIM/RNF"/>
</dbReference>
<keyword evidence="7" id="KW-1185">Reference proteome</keyword>
<keyword evidence="3" id="KW-0862">Zinc</keyword>
<name>A0A093PJ28_PYGAD</name>
<reference evidence="6 7" key="1">
    <citation type="submission" date="2014-04" db="EMBL/GenBank/DDBJ databases">
        <title>Genome evolution of avian class.</title>
        <authorList>
            <person name="Zhang G."/>
            <person name="Li C."/>
        </authorList>
    </citation>
    <scope>NUCLEOTIDE SEQUENCE [LARGE SCALE GENOMIC DNA]</scope>
    <source>
        <strain evidence="6">BGI_AS28</strain>
    </source>
</reference>
<evidence type="ECO:0000313" key="6">
    <source>
        <dbReference type="EMBL" id="KFW72142.1"/>
    </source>
</evidence>
<gene>
    <name evidence="6" type="ORF">AS28_11121</name>
</gene>
<dbReference type="AlphaFoldDB" id="A0A093PJ28"/>
<dbReference type="GO" id="GO:0008270">
    <property type="term" value="F:zinc ion binding"/>
    <property type="evidence" value="ECO:0007669"/>
    <property type="project" value="UniProtKB-KW"/>
</dbReference>
<dbReference type="Gene3D" id="3.30.40.10">
    <property type="entry name" value="Zinc/RING finger domain, C3HC4 (zinc finger)"/>
    <property type="match status" value="1"/>
</dbReference>
<dbReference type="InterPro" id="IPR013083">
    <property type="entry name" value="Znf_RING/FYVE/PHD"/>
</dbReference>
<feature type="non-terminal residue" evidence="6">
    <location>
        <position position="38"/>
    </location>
</feature>
<organism evidence="6 7">
    <name type="scientific">Pygoscelis adeliae</name>
    <name type="common">Adelie penguin</name>
    <dbReference type="NCBI Taxonomy" id="9238"/>
    <lineage>
        <taxon>Eukaryota</taxon>
        <taxon>Metazoa</taxon>
        <taxon>Chordata</taxon>
        <taxon>Craniata</taxon>
        <taxon>Vertebrata</taxon>
        <taxon>Euteleostomi</taxon>
        <taxon>Archelosauria</taxon>
        <taxon>Archosauria</taxon>
        <taxon>Dinosauria</taxon>
        <taxon>Saurischia</taxon>
        <taxon>Theropoda</taxon>
        <taxon>Coelurosauria</taxon>
        <taxon>Aves</taxon>
        <taxon>Neognathae</taxon>
        <taxon>Neoaves</taxon>
        <taxon>Aequornithes</taxon>
        <taxon>Sphenisciformes</taxon>
        <taxon>Spheniscidae</taxon>
        <taxon>Pygoscelis</taxon>
    </lineage>
</organism>
<dbReference type="InterPro" id="IPR017907">
    <property type="entry name" value="Znf_RING_CS"/>
</dbReference>
<dbReference type="PANTHER" id="PTHR25465">
    <property type="entry name" value="B-BOX DOMAIN CONTAINING"/>
    <property type="match status" value="1"/>
</dbReference>
<keyword evidence="2 4" id="KW-0863">Zinc-finger</keyword>